<gene>
    <name evidence="3" type="ORF">HLPR_07160</name>
</gene>
<evidence type="ECO:0000313" key="4">
    <source>
        <dbReference type="Proteomes" id="UP001321786"/>
    </source>
</evidence>
<organism evidence="3 4">
    <name type="scientific">Helicovermis profundi</name>
    <dbReference type="NCBI Taxonomy" id="3065157"/>
    <lineage>
        <taxon>Bacteria</taxon>
        <taxon>Bacillati</taxon>
        <taxon>Bacillota</taxon>
        <taxon>Clostridia</taxon>
        <taxon>Helicovermis</taxon>
    </lineage>
</organism>
<evidence type="ECO:0008006" key="5">
    <source>
        <dbReference type="Google" id="ProtNLM"/>
    </source>
</evidence>
<reference evidence="3 4" key="1">
    <citation type="submission" date="2023-08" db="EMBL/GenBank/DDBJ databases">
        <title>Helicovermis profunda gen. nov., sp. nov., a novel mesophilic, fermentative bacterium within the Bacillota from a deep-sea hydrothermal vent chimney.</title>
        <authorList>
            <person name="Miyazaki U."/>
            <person name="Mizutani D."/>
            <person name="Hashimoto Y."/>
            <person name="Tame A."/>
            <person name="Sawayama S."/>
            <person name="Miyazaki J."/>
            <person name="Takai K."/>
            <person name="Nakagawa S."/>
        </authorList>
    </citation>
    <scope>NUCLEOTIDE SEQUENCE [LARGE SCALE GENOMIC DNA]</scope>
    <source>
        <strain evidence="3 4">S502</strain>
    </source>
</reference>
<evidence type="ECO:0000259" key="1">
    <source>
        <dbReference type="Pfam" id="PF13175"/>
    </source>
</evidence>
<dbReference type="Pfam" id="PF20469">
    <property type="entry name" value="OLD-like_TOPRIM"/>
    <property type="match status" value="1"/>
</dbReference>
<evidence type="ECO:0000259" key="2">
    <source>
        <dbReference type="Pfam" id="PF20469"/>
    </source>
</evidence>
<dbReference type="CDD" id="cd01026">
    <property type="entry name" value="TOPRIM_OLD"/>
    <property type="match status" value="1"/>
</dbReference>
<dbReference type="SUPFAM" id="SSF52540">
    <property type="entry name" value="P-loop containing nucleoside triphosphate hydrolases"/>
    <property type="match status" value="1"/>
</dbReference>
<dbReference type="InterPro" id="IPR041685">
    <property type="entry name" value="AAA_GajA/Old/RecF-like"/>
</dbReference>
<dbReference type="InterPro" id="IPR034139">
    <property type="entry name" value="TOPRIM_OLD"/>
</dbReference>
<dbReference type="EMBL" id="AP028654">
    <property type="protein sequence ID" value="BEP28385.1"/>
    <property type="molecule type" value="Genomic_DNA"/>
</dbReference>
<dbReference type="KEGG" id="hprf:HLPR_07160"/>
<dbReference type="PANTHER" id="PTHR43581:SF4">
    <property type="entry name" value="ATP_GTP PHOSPHATASE"/>
    <property type="match status" value="1"/>
</dbReference>
<accession>A0AAU9ETL7</accession>
<dbReference type="AlphaFoldDB" id="A0AAU9ETL7"/>
<dbReference type="InterPro" id="IPR027417">
    <property type="entry name" value="P-loop_NTPase"/>
</dbReference>
<feature type="domain" description="Endonuclease GajA/Old nuclease/RecF-like AAA" evidence="1">
    <location>
        <begin position="1"/>
        <end position="122"/>
    </location>
</feature>
<feature type="domain" description="OLD protein-like TOPRIM" evidence="2">
    <location>
        <begin position="388"/>
        <end position="457"/>
    </location>
</feature>
<evidence type="ECO:0000313" key="3">
    <source>
        <dbReference type="EMBL" id="BEP28385.1"/>
    </source>
</evidence>
<dbReference type="PANTHER" id="PTHR43581">
    <property type="entry name" value="ATP/GTP PHOSPHATASE"/>
    <property type="match status" value="1"/>
</dbReference>
<dbReference type="Pfam" id="PF13175">
    <property type="entry name" value="AAA_15"/>
    <property type="match status" value="2"/>
</dbReference>
<protein>
    <recommendedName>
        <fullName evidence="5">ATP-dependent endonuclease</fullName>
    </recommendedName>
</protein>
<proteinExistence type="predicted"/>
<dbReference type="Proteomes" id="UP001321786">
    <property type="component" value="Chromosome"/>
</dbReference>
<dbReference type="Gene3D" id="3.40.50.300">
    <property type="entry name" value="P-loop containing nucleotide triphosphate hydrolases"/>
    <property type="match status" value="1"/>
</dbReference>
<sequence>MYLKELRLWNFRKYISTDVNGEPGLVVNFKEGLNVLVGENDSGKTSIVDAIKLTLGTKSHDYVRVDIQDFSVADDGSRANELKIECIFKGLDDIQSGMFLEFINFDQDGQVELRVQLNSKEKNRRVISSITAGIGDLGVRFDAAELLRATYLKPLRDAENELTPGYRSRLAQVLGKHQLFEKKEKSHVLERYFKVANHRVKSFFEKDNLDEDEVFDIEQNEPGAKAITSFIDRTLQSFMGTSFDKNNYKSFVDVSRNELSSILRKLSLNVDENKVGLGTLNQLFIALELLLFEIEKSYNIALIEEIEAHLHPQAQLRLIKSLQESSNANAQYIITTHSITLASVIKLENIILCKDKTAYPMGSEYTLLSSGDYKFLERFLDATKANLFFAKGVIFVEGDSENLLVPIVANLLDKPLHKYGVSVVNIGNTAFLRYSNIYNRSDGKCFDIPVSIITDLDVKPQVGNPEQKYIVYKLPNDKGTEIAGEFSITLESFAETYFSSKDRAIEAVKKENNIDNFTKYHGLKKRIEDLLEEVDDFDLYKKTISENKLKKYCTDTVEVYLNNWTLEYDIALSGLRAYMLCAIRVSKMIKNNEDLITEINLTYELDEAKKAIADWEASGESDDKIAYLIYEDLLEKRASKAVAAQYLGELLLSSSETVKPIIGSDVKLKFLVDAIDNVCRNVGGTDE</sequence>
<dbReference type="InterPro" id="IPR051396">
    <property type="entry name" value="Bact_Antivir_Def_Nuclease"/>
</dbReference>
<keyword evidence="4" id="KW-1185">Reference proteome</keyword>
<name>A0AAU9ETL7_9FIRM</name>
<feature type="domain" description="Endonuclease GajA/Old nuclease/RecF-like AAA" evidence="1">
    <location>
        <begin position="224"/>
        <end position="340"/>
    </location>
</feature>